<accession>A0A0V1I1H6</accession>
<feature type="transmembrane region" description="Helical" evidence="2">
    <location>
        <begin position="54"/>
        <end position="75"/>
    </location>
</feature>
<dbReference type="AlphaFoldDB" id="A0A0V1I1H6"/>
<comment type="caution">
    <text evidence="3">The sequence shown here is derived from an EMBL/GenBank/DDBJ whole genome shotgun (WGS) entry which is preliminary data.</text>
</comment>
<reference evidence="3 4" key="1">
    <citation type="submission" date="2015-01" db="EMBL/GenBank/DDBJ databases">
        <title>Evolution of Trichinella species and genotypes.</title>
        <authorList>
            <person name="Korhonen P.K."/>
            <person name="Edoardo P."/>
            <person name="Giuseppe L.R."/>
            <person name="Gasser R.B."/>
        </authorList>
    </citation>
    <scope>NUCLEOTIDE SEQUENCE [LARGE SCALE GENOMIC DNA]</scope>
    <source>
        <strain evidence="3">ISS1029</strain>
    </source>
</reference>
<feature type="region of interest" description="Disordered" evidence="1">
    <location>
        <begin position="1"/>
        <end position="24"/>
    </location>
</feature>
<proteinExistence type="predicted"/>
<keyword evidence="2" id="KW-0472">Membrane</keyword>
<keyword evidence="4" id="KW-1185">Reference proteome</keyword>
<evidence type="ECO:0000256" key="1">
    <source>
        <dbReference type="SAM" id="MobiDB-lite"/>
    </source>
</evidence>
<keyword evidence="2" id="KW-1133">Transmembrane helix</keyword>
<name>A0A0V1I1H6_9BILA</name>
<sequence length="265" mass="29094">MTTCGGSAFTKQMKPDLDSNMAGTQSVQIDPSMSKSNSAVSCCYPAGTCLEMFFLQPIAVFVTCLSVSLALFPIVMVSKQAIENWADTSDIYFSPQLLHKMRGVLTTSNFPSCFSHRATSSPDCLKFLSHVKLPNVHTRASISLLVAQYFLSAWLILQLANVTAHYFPEISCDSTASKPSISASTSMKIWNLKPGCSNANPKNCCNSFVDLGIDHCSTASTFPRLVERHCTNAMLRYLRLNTITPPAERAASNKYRGVTIDEHWP</sequence>
<keyword evidence="2" id="KW-0812">Transmembrane</keyword>
<dbReference type="EMBL" id="JYDP01000010">
    <property type="protein sequence ID" value="KRZ16685.1"/>
    <property type="molecule type" value="Genomic_DNA"/>
</dbReference>
<evidence type="ECO:0000313" key="4">
    <source>
        <dbReference type="Proteomes" id="UP000055024"/>
    </source>
</evidence>
<dbReference type="Proteomes" id="UP000055024">
    <property type="component" value="Unassembled WGS sequence"/>
</dbReference>
<organism evidence="3 4">
    <name type="scientific">Trichinella zimbabwensis</name>
    <dbReference type="NCBI Taxonomy" id="268475"/>
    <lineage>
        <taxon>Eukaryota</taxon>
        <taxon>Metazoa</taxon>
        <taxon>Ecdysozoa</taxon>
        <taxon>Nematoda</taxon>
        <taxon>Enoplea</taxon>
        <taxon>Dorylaimia</taxon>
        <taxon>Trichinellida</taxon>
        <taxon>Trichinellidae</taxon>
        <taxon>Trichinella</taxon>
    </lineage>
</organism>
<protein>
    <submittedName>
        <fullName evidence="3">Uncharacterized protein</fullName>
    </submittedName>
</protein>
<evidence type="ECO:0000313" key="3">
    <source>
        <dbReference type="EMBL" id="KRZ16685.1"/>
    </source>
</evidence>
<gene>
    <name evidence="3" type="ORF">T11_15675</name>
</gene>
<evidence type="ECO:0000256" key="2">
    <source>
        <dbReference type="SAM" id="Phobius"/>
    </source>
</evidence>